<dbReference type="OrthoDB" id="3858574at2759"/>
<sequence length="221" mass="25098">MDPPTWTLEAIQQGQHAERSYFATAIPVFLGPAPPLIMLTLHMQYVLKNNRGYLFFIPSVYPMCFLLRLATTNLLTYTGISISIFGHRFEIPPVLPSTCEATSIFGVRDTFPCRIEPLMEWIRLVRSGGSWSEIWTRTAVVNTGVTTGAILILVVLCYICATSKIWWWKCWGCDQTSGLENWDASKFWIERPREGRCRRCQDPELSSSKAGEKPVQDVAMV</sequence>
<keyword evidence="2" id="KW-0812">Transmembrane</keyword>
<evidence type="ECO:0000256" key="2">
    <source>
        <dbReference type="SAM" id="Phobius"/>
    </source>
</evidence>
<protein>
    <submittedName>
        <fullName evidence="3">Uncharacterized protein</fullName>
    </submittedName>
</protein>
<comment type="caution">
    <text evidence="3">The sequence shown here is derived from an EMBL/GenBank/DDBJ whole genome shotgun (WGS) entry which is preliminary data.</text>
</comment>
<evidence type="ECO:0000256" key="1">
    <source>
        <dbReference type="SAM" id="MobiDB-lite"/>
    </source>
</evidence>
<feature type="transmembrane region" description="Helical" evidence="2">
    <location>
        <begin position="53"/>
        <end position="71"/>
    </location>
</feature>
<keyword evidence="4" id="KW-1185">Reference proteome</keyword>
<feature type="transmembrane region" description="Helical" evidence="2">
    <location>
        <begin position="20"/>
        <end position="41"/>
    </location>
</feature>
<feature type="region of interest" description="Disordered" evidence="1">
    <location>
        <begin position="202"/>
        <end position="221"/>
    </location>
</feature>
<organism evidence="3 4">
    <name type="scientific">Friedmanniomyces simplex</name>
    <dbReference type="NCBI Taxonomy" id="329884"/>
    <lineage>
        <taxon>Eukaryota</taxon>
        <taxon>Fungi</taxon>
        <taxon>Dikarya</taxon>
        <taxon>Ascomycota</taxon>
        <taxon>Pezizomycotina</taxon>
        <taxon>Dothideomycetes</taxon>
        <taxon>Dothideomycetidae</taxon>
        <taxon>Mycosphaerellales</taxon>
        <taxon>Teratosphaeriaceae</taxon>
        <taxon>Friedmanniomyces</taxon>
    </lineage>
</organism>
<gene>
    <name evidence="3" type="ORF">B0A55_00062</name>
</gene>
<dbReference type="AlphaFoldDB" id="A0A4U0Y061"/>
<evidence type="ECO:0000313" key="4">
    <source>
        <dbReference type="Proteomes" id="UP000309340"/>
    </source>
</evidence>
<keyword evidence="2" id="KW-1133">Transmembrane helix</keyword>
<accession>A0A4U0Y061</accession>
<dbReference type="Proteomes" id="UP000309340">
    <property type="component" value="Unassembled WGS sequence"/>
</dbReference>
<reference evidence="3 4" key="1">
    <citation type="submission" date="2017-03" db="EMBL/GenBank/DDBJ databases">
        <title>Genomes of endolithic fungi from Antarctica.</title>
        <authorList>
            <person name="Coleine C."/>
            <person name="Masonjones S."/>
            <person name="Stajich J.E."/>
        </authorList>
    </citation>
    <scope>NUCLEOTIDE SEQUENCE [LARGE SCALE GENOMIC DNA]</scope>
    <source>
        <strain evidence="3 4">CCFEE 5184</strain>
    </source>
</reference>
<name>A0A4U0Y061_9PEZI</name>
<proteinExistence type="predicted"/>
<evidence type="ECO:0000313" key="3">
    <source>
        <dbReference type="EMBL" id="TKA83762.1"/>
    </source>
</evidence>
<keyword evidence="2" id="KW-0472">Membrane</keyword>
<feature type="transmembrane region" description="Helical" evidence="2">
    <location>
        <begin position="139"/>
        <end position="161"/>
    </location>
</feature>
<dbReference type="EMBL" id="NAJQ01000003">
    <property type="protein sequence ID" value="TKA83762.1"/>
    <property type="molecule type" value="Genomic_DNA"/>
</dbReference>